<dbReference type="PROSITE" id="PS50110">
    <property type="entry name" value="RESPONSE_REGULATORY"/>
    <property type="match status" value="2"/>
</dbReference>
<dbReference type="GO" id="GO:0000160">
    <property type="term" value="P:phosphorelay signal transduction system"/>
    <property type="evidence" value="ECO:0007669"/>
    <property type="project" value="UniProtKB-KW"/>
</dbReference>
<dbReference type="SMART" id="SM00448">
    <property type="entry name" value="REC"/>
    <property type="match status" value="2"/>
</dbReference>
<dbReference type="AlphaFoldDB" id="A0A1G2N7D0"/>
<dbReference type="PANTHER" id="PTHR44591:SF14">
    <property type="entry name" value="PROTEIN PILG"/>
    <property type="match status" value="1"/>
</dbReference>
<comment type="caution">
    <text evidence="5">The sequence shown here is derived from an EMBL/GenBank/DDBJ whole genome shotgun (WGS) entry which is preliminary data.</text>
</comment>
<feature type="domain" description="Response regulatory" evidence="4">
    <location>
        <begin position="149"/>
        <end position="265"/>
    </location>
</feature>
<feature type="modified residue" description="4-aspartylphosphate" evidence="3">
    <location>
        <position position="61"/>
    </location>
</feature>
<sequence>MSLNTHSPSQEKVLVIEAESIVGDKIASCLRQEGYNVALVKNGVDGLKQIFDILPGLIILDITLPGLDGYDILDKKQAEPMLAKIPLFLLSTQGVPINMRRVPPGSVTEFIIELHVDPAEILSKVNRHFPHKGETVPAASGADAITKKKILWVEDDKLIGTILSKKFTSSGFELFHAKNGEEALDILKTVVPDAIVLDLLLPGMSGFDILQKIRADEHLKNTPVIILSNLSKPSDIEKAKILGARKFLIKAASSLDQIVAEVKEICK</sequence>
<evidence type="ECO:0000259" key="4">
    <source>
        <dbReference type="PROSITE" id="PS50110"/>
    </source>
</evidence>
<feature type="modified residue" description="4-aspartylphosphate" evidence="3">
    <location>
        <position position="198"/>
    </location>
</feature>
<dbReference type="InterPro" id="IPR050595">
    <property type="entry name" value="Bact_response_regulator"/>
</dbReference>
<organism evidence="5 6">
    <name type="scientific">Candidatus Taylorbacteria bacterium RIFCSPLOWO2_01_FULL_44_26</name>
    <dbReference type="NCBI Taxonomy" id="1802318"/>
    <lineage>
        <taxon>Bacteria</taxon>
        <taxon>Candidatus Tayloriibacteriota</taxon>
    </lineage>
</organism>
<reference evidence="5 6" key="1">
    <citation type="journal article" date="2016" name="Nat. Commun.">
        <title>Thousands of microbial genomes shed light on interconnected biogeochemical processes in an aquifer system.</title>
        <authorList>
            <person name="Anantharaman K."/>
            <person name="Brown C.T."/>
            <person name="Hug L.A."/>
            <person name="Sharon I."/>
            <person name="Castelle C.J."/>
            <person name="Probst A.J."/>
            <person name="Thomas B.C."/>
            <person name="Singh A."/>
            <person name="Wilkins M.J."/>
            <person name="Karaoz U."/>
            <person name="Brodie E.L."/>
            <person name="Williams K.H."/>
            <person name="Hubbard S.S."/>
            <person name="Banfield J.F."/>
        </authorList>
    </citation>
    <scope>NUCLEOTIDE SEQUENCE [LARGE SCALE GENOMIC DNA]</scope>
</reference>
<name>A0A1G2N7D0_9BACT</name>
<dbReference type="PANTHER" id="PTHR44591">
    <property type="entry name" value="STRESS RESPONSE REGULATOR PROTEIN 1"/>
    <property type="match status" value="1"/>
</dbReference>
<evidence type="ECO:0000313" key="6">
    <source>
        <dbReference type="Proteomes" id="UP000176365"/>
    </source>
</evidence>
<dbReference type="EMBL" id="MHRW01000005">
    <property type="protein sequence ID" value="OHA31279.1"/>
    <property type="molecule type" value="Genomic_DNA"/>
</dbReference>
<gene>
    <name evidence="5" type="ORF">A3B11_01525</name>
</gene>
<dbReference type="Proteomes" id="UP000176365">
    <property type="component" value="Unassembled WGS sequence"/>
</dbReference>
<evidence type="ECO:0000256" key="3">
    <source>
        <dbReference type="PROSITE-ProRule" id="PRU00169"/>
    </source>
</evidence>
<protein>
    <recommendedName>
        <fullName evidence="4">Response regulatory domain-containing protein</fullName>
    </recommendedName>
</protein>
<dbReference type="Pfam" id="PF00072">
    <property type="entry name" value="Response_reg"/>
    <property type="match status" value="2"/>
</dbReference>
<accession>A0A1G2N7D0</accession>
<dbReference type="Gene3D" id="3.40.50.2300">
    <property type="match status" value="2"/>
</dbReference>
<dbReference type="InterPro" id="IPR011006">
    <property type="entry name" value="CheY-like_superfamily"/>
</dbReference>
<proteinExistence type="predicted"/>
<dbReference type="SUPFAM" id="SSF52172">
    <property type="entry name" value="CheY-like"/>
    <property type="match status" value="2"/>
</dbReference>
<keyword evidence="2" id="KW-0902">Two-component regulatory system</keyword>
<keyword evidence="1 3" id="KW-0597">Phosphoprotein</keyword>
<evidence type="ECO:0000313" key="5">
    <source>
        <dbReference type="EMBL" id="OHA31279.1"/>
    </source>
</evidence>
<feature type="domain" description="Response regulatory" evidence="4">
    <location>
        <begin position="12"/>
        <end position="129"/>
    </location>
</feature>
<evidence type="ECO:0000256" key="1">
    <source>
        <dbReference type="ARBA" id="ARBA00022553"/>
    </source>
</evidence>
<evidence type="ECO:0000256" key="2">
    <source>
        <dbReference type="ARBA" id="ARBA00023012"/>
    </source>
</evidence>
<dbReference type="InterPro" id="IPR001789">
    <property type="entry name" value="Sig_transdc_resp-reg_receiver"/>
</dbReference>